<dbReference type="Pfam" id="PF00578">
    <property type="entry name" value="AhpC-TSA"/>
    <property type="match status" value="1"/>
</dbReference>
<dbReference type="InterPro" id="IPR000866">
    <property type="entry name" value="AhpC/TSA"/>
</dbReference>
<dbReference type="EMBL" id="JALJOS010000019">
    <property type="protein sequence ID" value="KAK9827205.1"/>
    <property type="molecule type" value="Genomic_DNA"/>
</dbReference>
<protein>
    <recommendedName>
        <fullName evidence="2">Thioredoxin domain-containing protein</fullName>
    </recommendedName>
</protein>
<keyword evidence="4" id="KW-1185">Reference proteome</keyword>
<proteinExistence type="predicted"/>
<evidence type="ECO:0000256" key="1">
    <source>
        <dbReference type="SAM" id="MobiDB-lite"/>
    </source>
</evidence>
<evidence type="ECO:0000259" key="2">
    <source>
        <dbReference type="PROSITE" id="PS51352"/>
    </source>
</evidence>
<dbReference type="Proteomes" id="UP001438707">
    <property type="component" value="Unassembled WGS sequence"/>
</dbReference>
<comment type="caution">
    <text evidence="3">The sequence shown here is derived from an EMBL/GenBank/DDBJ whole genome shotgun (WGS) entry which is preliminary data.</text>
</comment>
<accession>A0AAW1QZY9</accession>
<sequence length="254" mass="27338">MVNLLPFTKSGQTSGGSSGPQSGGGRSGGPQHGGGQQKQSGGGGLAGLAGLAKRGGGAAAAIASPSRLMPGEQLPHTTLHTVQGGRIEVGAPTGKWQLVVVYRGKHCPVSKNYLASLQQIIYELDELGVEVVAVSGDGRERAEAFLEVLKATTETKEITYKVAYGLPLHEQFRWGLYVSNPRNFRETELPFPEPALFLLNPDGELQIVDYSNSPFARPDLRILVEGIRYIQENDYPVRGMFGLREAGNQYQGRY</sequence>
<name>A0AAW1QZY9_9CHLO</name>
<reference evidence="3 4" key="1">
    <citation type="journal article" date="2024" name="Nat. Commun.">
        <title>Phylogenomics reveals the evolutionary origins of lichenization in chlorophyte algae.</title>
        <authorList>
            <person name="Puginier C."/>
            <person name="Libourel C."/>
            <person name="Otte J."/>
            <person name="Skaloud P."/>
            <person name="Haon M."/>
            <person name="Grisel S."/>
            <person name="Petersen M."/>
            <person name="Berrin J.G."/>
            <person name="Delaux P.M."/>
            <person name="Dal Grande F."/>
            <person name="Keller J."/>
        </authorList>
    </citation>
    <scope>NUCLEOTIDE SEQUENCE [LARGE SCALE GENOMIC DNA]</scope>
    <source>
        <strain evidence="3 4">SAG 2145</strain>
    </source>
</reference>
<dbReference type="InterPro" id="IPR036249">
    <property type="entry name" value="Thioredoxin-like_sf"/>
</dbReference>
<feature type="domain" description="Thioredoxin" evidence="2">
    <location>
        <begin position="68"/>
        <end position="229"/>
    </location>
</feature>
<gene>
    <name evidence="3" type="ORF">WJX74_010325</name>
</gene>
<feature type="region of interest" description="Disordered" evidence="1">
    <location>
        <begin position="1"/>
        <end position="47"/>
    </location>
</feature>
<evidence type="ECO:0000313" key="3">
    <source>
        <dbReference type="EMBL" id="KAK9827205.1"/>
    </source>
</evidence>
<dbReference type="GO" id="GO:0016209">
    <property type="term" value="F:antioxidant activity"/>
    <property type="evidence" value="ECO:0007669"/>
    <property type="project" value="InterPro"/>
</dbReference>
<dbReference type="PROSITE" id="PS51352">
    <property type="entry name" value="THIOREDOXIN_2"/>
    <property type="match status" value="1"/>
</dbReference>
<dbReference type="InterPro" id="IPR013766">
    <property type="entry name" value="Thioredoxin_domain"/>
</dbReference>
<feature type="compositionally biased region" description="Gly residues" evidence="1">
    <location>
        <begin position="13"/>
        <end position="47"/>
    </location>
</feature>
<evidence type="ECO:0000313" key="4">
    <source>
        <dbReference type="Proteomes" id="UP001438707"/>
    </source>
</evidence>
<dbReference type="AlphaFoldDB" id="A0AAW1QZY9"/>
<organism evidence="3 4">
    <name type="scientific">Apatococcus lobatus</name>
    <dbReference type="NCBI Taxonomy" id="904363"/>
    <lineage>
        <taxon>Eukaryota</taxon>
        <taxon>Viridiplantae</taxon>
        <taxon>Chlorophyta</taxon>
        <taxon>core chlorophytes</taxon>
        <taxon>Trebouxiophyceae</taxon>
        <taxon>Chlorellales</taxon>
        <taxon>Chlorellaceae</taxon>
        <taxon>Apatococcus</taxon>
    </lineage>
</organism>
<dbReference type="SUPFAM" id="SSF52833">
    <property type="entry name" value="Thioredoxin-like"/>
    <property type="match status" value="1"/>
</dbReference>
<dbReference type="Gene3D" id="3.40.30.10">
    <property type="entry name" value="Glutaredoxin"/>
    <property type="match status" value="1"/>
</dbReference>
<dbReference type="GO" id="GO:0016491">
    <property type="term" value="F:oxidoreductase activity"/>
    <property type="evidence" value="ECO:0007669"/>
    <property type="project" value="InterPro"/>
</dbReference>